<evidence type="ECO:0000313" key="10">
    <source>
        <dbReference type="EMBL" id="KAA8652054.1"/>
    </source>
</evidence>
<feature type="region of interest" description="Disordered" evidence="8">
    <location>
        <begin position="653"/>
        <end position="694"/>
    </location>
</feature>
<dbReference type="GO" id="GO:0046872">
    <property type="term" value="F:metal ion binding"/>
    <property type="evidence" value="ECO:0007669"/>
    <property type="project" value="UniProtKB-KW"/>
</dbReference>
<keyword evidence="5" id="KW-0804">Transcription</keyword>
<feature type="region of interest" description="Disordered" evidence="8">
    <location>
        <begin position="1"/>
        <end position="112"/>
    </location>
</feature>
<feature type="region of interest" description="Disordered" evidence="8">
    <location>
        <begin position="342"/>
        <end position="402"/>
    </location>
</feature>
<feature type="compositionally biased region" description="Low complexity" evidence="8">
    <location>
        <begin position="75"/>
        <end position="86"/>
    </location>
</feature>
<feature type="compositionally biased region" description="Polar residues" evidence="8">
    <location>
        <begin position="737"/>
        <end position="753"/>
    </location>
</feature>
<evidence type="ECO:0000256" key="7">
    <source>
        <dbReference type="SAM" id="Coils"/>
    </source>
</evidence>
<dbReference type="VEuPathDB" id="FungiDB:EYZ11_004170"/>
<feature type="region of interest" description="Disordered" evidence="8">
    <location>
        <begin position="732"/>
        <end position="767"/>
    </location>
</feature>
<keyword evidence="7" id="KW-0175">Coiled coil</keyword>
<evidence type="ECO:0000256" key="4">
    <source>
        <dbReference type="ARBA" id="ARBA00023125"/>
    </source>
</evidence>
<evidence type="ECO:0000256" key="5">
    <source>
        <dbReference type="ARBA" id="ARBA00023163"/>
    </source>
</evidence>
<accession>A0A5M9N3B6</accession>
<feature type="coiled-coil region" evidence="7">
    <location>
        <begin position="452"/>
        <end position="553"/>
    </location>
</feature>
<feature type="coiled-coil region" evidence="7">
    <location>
        <begin position="215"/>
        <end position="332"/>
    </location>
</feature>
<dbReference type="InterPro" id="IPR056023">
    <property type="entry name" value="DUF7603"/>
</dbReference>
<protein>
    <recommendedName>
        <fullName evidence="9">DUF7603 domain-containing protein</fullName>
    </recommendedName>
</protein>
<dbReference type="EMBL" id="QUQM01000002">
    <property type="protein sequence ID" value="KAA8652054.1"/>
    <property type="molecule type" value="Genomic_DNA"/>
</dbReference>
<dbReference type="Pfam" id="PF24554">
    <property type="entry name" value="DUF7603"/>
    <property type="match status" value="1"/>
</dbReference>
<keyword evidence="3" id="KW-0805">Transcription regulation</keyword>
<dbReference type="VEuPathDB" id="FungiDB:EYZ11_004159"/>
<proteinExistence type="predicted"/>
<dbReference type="OrthoDB" id="288726at2759"/>
<dbReference type="GO" id="GO:0009410">
    <property type="term" value="P:response to xenobiotic stimulus"/>
    <property type="evidence" value="ECO:0007669"/>
    <property type="project" value="TreeGrafter"/>
</dbReference>
<evidence type="ECO:0000256" key="3">
    <source>
        <dbReference type="ARBA" id="ARBA00023015"/>
    </source>
</evidence>
<dbReference type="GO" id="GO:0003677">
    <property type="term" value="F:DNA binding"/>
    <property type="evidence" value="ECO:0007669"/>
    <property type="project" value="UniProtKB-KW"/>
</dbReference>
<reference evidence="10 11" key="1">
    <citation type="submission" date="2019-08" db="EMBL/GenBank/DDBJ databases">
        <title>The genome sequence of a newly discovered highly antifungal drug resistant Aspergillus species, Aspergillus tanneri NIH 1004.</title>
        <authorList>
            <person name="Mounaud S."/>
            <person name="Singh I."/>
            <person name="Joardar V."/>
            <person name="Pakala S."/>
            <person name="Pakala S."/>
            <person name="Venepally P."/>
            <person name="Chung J.K."/>
            <person name="Losada L."/>
            <person name="Nierman W.C."/>
        </authorList>
    </citation>
    <scope>NUCLEOTIDE SEQUENCE [LARGE SCALE GENOMIC DNA]</scope>
    <source>
        <strain evidence="10 11">NIH1004</strain>
    </source>
</reference>
<dbReference type="GeneID" id="54323657"/>
<dbReference type="CDD" id="cd12148">
    <property type="entry name" value="fungal_TF_MHR"/>
    <property type="match status" value="1"/>
</dbReference>
<feature type="compositionally biased region" description="Basic and acidic residues" evidence="8">
    <location>
        <begin position="389"/>
        <end position="402"/>
    </location>
</feature>
<evidence type="ECO:0000256" key="2">
    <source>
        <dbReference type="ARBA" id="ARBA00022833"/>
    </source>
</evidence>
<keyword evidence="2" id="KW-0862">Zinc</keyword>
<comment type="caution">
    <text evidence="10">The sequence shown here is derived from an EMBL/GenBank/DDBJ whole genome shotgun (WGS) entry which is preliminary data.</text>
</comment>
<evidence type="ECO:0000256" key="8">
    <source>
        <dbReference type="SAM" id="MobiDB-lite"/>
    </source>
</evidence>
<keyword evidence="1" id="KW-0479">Metal-binding</keyword>
<name>A0A5M9N3B6_9EURO</name>
<evidence type="ECO:0000313" key="11">
    <source>
        <dbReference type="Proteomes" id="UP000324241"/>
    </source>
</evidence>
<dbReference type="PANTHER" id="PTHR31779:SF5">
    <property type="entry name" value="ZN(II)2CYS6 TRANSCRIPTION FACTOR (EUROFUNG)"/>
    <property type="match status" value="1"/>
</dbReference>
<keyword evidence="4" id="KW-0238">DNA-binding</keyword>
<keyword evidence="6" id="KW-0539">Nucleus</keyword>
<dbReference type="GO" id="GO:0003700">
    <property type="term" value="F:DNA-binding transcription factor activity"/>
    <property type="evidence" value="ECO:0007669"/>
    <property type="project" value="TreeGrafter"/>
</dbReference>
<feature type="coiled-coil region" evidence="7">
    <location>
        <begin position="608"/>
        <end position="646"/>
    </location>
</feature>
<evidence type="ECO:0000256" key="1">
    <source>
        <dbReference type="ARBA" id="ARBA00022723"/>
    </source>
</evidence>
<feature type="domain" description="DUF7603" evidence="9">
    <location>
        <begin position="528"/>
        <end position="620"/>
    </location>
</feature>
<sequence length="1220" mass="135937">MALHPPSNRPPPLHIDAGGRSVSAAIDPKQPKTPAHKISNFFGWRANSQSPGAESSSTEISDTGRSPLPSPFPSSLPSASYSINPSTTIPFDTSSKTGPARNTSLSSTGGMELGSTTLVADLENELREISSELAGSIRREMELEDLVERLQSEMPLDLPNRRTSDYFSDSGSSSIRYAYDGRPEDVEKFRRTAEQERAQLKVDLTQRWQEERSRRAATEAHVQILESQVQQLRRERVEFSDLSSRTKELEGALESARRKLAEERQIKDNFEDLLTAMRVELEQLRNERDQLRNDVVPSLQHGQGSASNPSEVQRLLEEIEALKIENASLAQLQGSRFASIAEEDGMSPQRNSGLGLSRSNSLARLPSKANGANGLSRSSSLSRANSVAGRERDTRESLVERVEGAEAQRDALHQALRRLLDRQAHDGRESEKRIRLLELELLRAQQAGSPRRRGYEREVRNLREEVNHLRYRAQEALDQKWQCEKGLAGLKMDLDRAEQETSSLRELLQEHDIMVPDEPGSERGGFAEVIATSSSLESAYKQLQVDRAHAEAQSPREAQGELAASVSRTELLAQNVRRQLDSNQTLRSRLAEAIGKGEKEQHISATRINAMQARLKELEETLMLAQQQSEEEMARHDEEIRGLQECHRAQLMRPKNGGRSPSSLSPLPPSTPFGARSPRLDKTTSGEGIPLHQAVGSAALEQRVKELERLLRDADTEMREVVSRMNRAQIEVGELQSARSNPSDPSIPTSNPRSEIKSDLPSDTRAEANSGAAFVRRLGLKVDPPNAPKSTLFGWNIGERRLPSGLATVSALPIVDILSRDEITSLAAVYFAKVDPCYGFLDAHRFYDRLNARWRSPMSPGVYDSVLAGVAALGGLFSHRIVDVTELLLVECARSVLDLRHHSGAPGLDMVIGWTLRVVYMRMTASPHATWIASATLMHLVEALGLHREDETPENDSETACEPDLRRRLVGVARHLNLWVSYDLGLSRVVFWNDKCRPPAPRPGDFTTELLNLLPVSASLGPEETPDDRDLVSSLLQTLDGRHTQPPSVMAQCNLVLCILRRLLVMNASLSSALKDRVLALFRKALQAARTMVRDCTPWHHAANVPFQIVGVLLDMDTRPSLALLPEAMQTLQLVAATYDTDTMREAYGTACWLLRLYQRRRHDDVELLSGLVSAHQPEPDPTESTFHQEMSWLEDLITEMPSLQGMNLWELEGFPNFPL</sequence>
<feature type="compositionally biased region" description="Polar residues" evidence="8">
    <location>
        <begin position="46"/>
        <end position="64"/>
    </location>
</feature>
<feature type="compositionally biased region" description="Basic and acidic residues" evidence="8">
    <location>
        <begin position="754"/>
        <end position="766"/>
    </location>
</feature>
<dbReference type="PANTHER" id="PTHR31779">
    <property type="entry name" value="2-NITROPROPANE DIOXYGENASE FAMILY, PUTATIVE (AFU_ORTHOLOGUE AFUA_2G17430)-RELATED"/>
    <property type="match status" value="1"/>
</dbReference>
<dbReference type="RefSeq" id="XP_033431415.1">
    <property type="nucleotide sequence ID" value="XM_033565658.1"/>
</dbReference>
<dbReference type="Proteomes" id="UP000324241">
    <property type="component" value="Unassembled WGS sequence"/>
</dbReference>
<evidence type="ECO:0000259" key="9">
    <source>
        <dbReference type="Pfam" id="PF24554"/>
    </source>
</evidence>
<dbReference type="AlphaFoldDB" id="A0A5M9N3B6"/>
<feature type="compositionally biased region" description="Low complexity" evidence="8">
    <location>
        <begin position="350"/>
        <end position="386"/>
    </location>
</feature>
<feature type="compositionally biased region" description="Polar residues" evidence="8">
    <location>
        <begin position="87"/>
        <end position="112"/>
    </location>
</feature>
<organism evidence="10 11">
    <name type="scientific">Aspergillus tanneri</name>
    <dbReference type="NCBI Taxonomy" id="1220188"/>
    <lineage>
        <taxon>Eukaryota</taxon>
        <taxon>Fungi</taxon>
        <taxon>Dikarya</taxon>
        <taxon>Ascomycota</taxon>
        <taxon>Pezizomycotina</taxon>
        <taxon>Eurotiomycetes</taxon>
        <taxon>Eurotiomycetidae</taxon>
        <taxon>Eurotiales</taxon>
        <taxon>Aspergillaceae</taxon>
        <taxon>Aspergillus</taxon>
        <taxon>Aspergillus subgen. Circumdati</taxon>
    </lineage>
</organism>
<dbReference type="InterPro" id="IPR052478">
    <property type="entry name" value="Metabolite_Synth_Reg"/>
</dbReference>
<feature type="coiled-coil region" evidence="7">
    <location>
        <begin position="697"/>
        <end position="731"/>
    </location>
</feature>
<gene>
    <name evidence="10" type="ORF">ATNIH1004_000955</name>
</gene>
<evidence type="ECO:0000256" key="6">
    <source>
        <dbReference type="ARBA" id="ARBA00023242"/>
    </source>
</evidence>